<keyword evidence="3" id="KW-1185">Reference proteome</keyword>
<name>A0A9W4HG19_PENOL</name>
<sequence length="237" mass="27236">MNPEDVPNNLWLQVSQKHFRCFRASRVSARSVPSTRKKTVDDLNRRFTFPTNHFDFVHSRLLATGLNRSRWPSYLRDVVRVLKPGGWAQMVEIYFNVQSDNGSITDEHALRKWSTKYLSALEDKKDLRIGSKLRTLMADAGFVEVDTKMIPLPLSAWSTGWFFKDPWEITVTDSLISDLRMKGIGESNHENAQQLLQSLALYPLTQRLHMPPEVFTSLVAQAQREAADPTLKAYFPL</sequence>
<comment type="caution">
    <text evidence="2">The sequence shown here is derived from an EMBL/GenBank/DDBJ whole genome shotgun (WGS) entry which is preliminary data.</text>
</comment>
<dbReference type="OrthoDB" id="506498at2759"/>
<organism evidence="2 3">
    <name type="scientific">Penicillium olsonii</name>
    <dbReference type="NCBI Taxonomy" id="99116"/>
    <lineage>
        <taxon>Eukaryota</taxon>
        <taxon>Fungi</taxon>
        <taxon>Dikarya</taxon>
        <taxon>Ascomycota</taxon>
        <taxon>Pezizomycotina</taxon>
        <taxon>Eurotiomycetes</taxon>
        <taxon>Eurotiomycetidae</taxon>
        <taxon>Eurotiales</taxon>
        <taxon>Aspergillaceae</taxon>
        <taxon>Penicillium</taxon>
    </lineage>
</organism>
<dbReference type="InterPro" id="IPR029063">
    <property type="entry name" value="SAM-dependent_MTases_sf"/>
</dbReference>
<evidence type="ECO:0000313" key="2">
    <source>
        <dbReference type="EMBL" id="CAG8020845.1"/>
    </source>
</evidence>
<dbReference type="GO" id="GO:0008757">
    <property type="term" value="F:S-adenosylmethionine-dependent methyltransferase activity"/>
    <property type="evidence" value="ECO:0007669"/>
    <property type="project" value="InterPro"/>
</dbReference>
<evidence type="ECO:0000259" key="1">
    <source>
        <dbReference type="Pfam" id="PF08241"/>
    </source>
</evidence>
<dbReference type="AlphaFoldDB" id="A0A9W4HG19"/>
<dbReference type="Pfam" id="PF08241">
    <property type="entry name" value="Methyltransf_11"/>
    <property type="match status" value="1"/>
</dbReference>
<reference evidence="2" key="1">
    <citation type="submission" date="2021-07" db="EMBL/GenBank/DDBJ databases">
        <authorList>
            <person name="Branca A.L. A."/>
        </authorList>
    </citation>
    <scope>NUCLEOTIDE SEQUENCE</scope>
</reference>
<dbReference type="SUPFAM" id="SSF53335">
    <property type="entry name" value="S-adenosyl-L-methionine-dependent methyltransferases"/>
    <property type="match status" value="1"/>
</dbReference>
<proteinExistence type="predicted"/>
<dbReference type="Gene3D" id="3.40.50.150">
    <property type="entry name" value="Vaccinia Virus protein VP39"/>
    <property type="match status" value="1"/>
</dbReference>
<dbReference type="Proteomes" id="UP001153618">
    <property type="component" value="Unassembled WGS sequence"/>
</dbReference>
<evidence type="ECO:0000313" key="3">
    <source>
        <dbReference type="Proteomes" id="UP001153618"/>
    </source>
</evidence>
<gene>
    <name evidence="2" type="ORF">POLS_LOCUS2400</name>
</gene>
<protein>
    <recommendedName>
        <fullName evidence="1">Methyltransferase type 11 domain-containing protein</fullName>
    </recommendedName>
</protein>
<dbReference type="EMBL" id="CAJVOS010000014">
    <property type="protein sequence ID" value="CAG8020845.1"/>
    <property type="molecule type" value="Genomic_DNA"/>
</dbReference>
<accession>A0A9W4HG19</accession>
<feature type="domain" description="Methyltransferase type 11" evidence="1">
    <location>
        <begin position="46"/>
        <end position="88"/>
    </location>
</feature>
<dbReference type="InterPro" id="IPR013216">
    <property type="entry name" value="Methyltransf_11"/>
</dbReference>